<accession>A0A2D0ZP19</accession>
<dbReference type="Proteomes" id="UP000290797">
    <property type="component" value="Segment"/>
</dbReference>
<reference evidence="5" key="1">
    <citation type="journal article" date="2018" name="Virology">
        <title>Isolation, characterization and prevalence of a novel Gammaherpesvirus in Eptesicus fuscus, the North American big brown bat.</title>
        <authorList>
            <person name="Subudhi S."/>
            <person name="Rapin N."/>
            <person name="Dorville N."/>
            <person name="Hill J.E."/>
            <person name="Town J."/>
            <person name="Willis C.K."/>
            <person name="Bollinger T.K."/>
            <person name="Misra V."/>
        </authorList>
    </citation>
    <scope>NUCLEOTIDE SEQUENCE</scope>
</reference>
<dbReference type="OrthoDB" id="26986at10239"/>
<keyword evidence="3" id="KW-0231">Viral genome packaging</keyword>
<dbReference type="GO" id="GO:0019073">
    <property type="term" value="P:viral DNA genome packaging"/>
    <property type="evidence" value="ECO:0007669"/>
    <property type="project" value="InterPro"/>
</dbReference>
<dbReference type="EMBL" id="MF385016">
    <property type="protein sequence ID" value="ATA58299.1"/>
    <property type="molecule type" value="Genomic_DNA"/>
</dbReference>
<name>A0A2D0ZP19_9GAMA</name>
<protein>
    <submittedName>
        <fullName evidence="5">DNA packaging protein UL33</fullName>
    </submittedName>
</protein>
<organism evidence="5">
    <name type="scientific">vespertilionid gammaherpesvirus 3</name>
    <dbReference type="NCBI Taxonomy" id="2846598"/>
    <lineage>
        <taxon>Viruses</taxon>
        <taxon>Duplodnaviria</taxon>
        <taxon>Heunggongvirae</taxon>
        <taxon>Peploviricota</taxon>
        <taxon>Herviviricetes</taxon>
        <taxon>Herpesvirales</taxon>
        <taxon>Orthoherpesviridae</taxon>
        <taxon>Gammaherpesvirinae</taxon>
        <taxon>Patagivirus</taxon>
        <taxon>Patagivirus vespertilionidgamma3</taxon>
    </lineage>
</organism>
<evidence type="ECO:0000313" key="6">
    <source>
        <dbReference type="Proteomes" id="UP000290797"/>
    </source>
</evidence>
<evidence type="ECO:0000256" key="2">
    <source>
        <dbReference type="ARBA" id="ARBA00022612"/>
    </source>
</evidence>
<evidence type="ECO:0000313" key="5">
    <source>
        <dbReference type="EMBL" id="ATA58299.1"/>
    </source>
</evidence>
<feature type="compositionally biased region" description="Basic and acidic residues" evidence="4">
    <location>
        <begin position="1"/>
        <end position="17"/>
    </location>
</feature>
<keyword evidence="6" id="KW-1185">Reference proteome</keyword>
<dbReference type="HAMAP" id="MF_04015">
    <property type="entry name" value="HSV_TRM2"/>
    <property type="match status" value="1"/>
</dbReference>
<proteinExistence type="inferred from homology"/>
<dbReference type="InterPro" id="IPR005208">
    <property type="entry name" value="Herpes_TT2"/>
</dbReference>
<evidence type="ECO:0000256" key="1">
    <source>
        <dbReference type="ARBA" id="ARBA00022562"/>
    </source>
</evidence>
<sequence>MERGGSERVPGRGHMETLEATPNSRDPDALDFEPMLPPDMRVIAPTIYARLNMLNYCQYLRAFERARAGEILCCEHGAVLTGKLEVIKQLISKIVDADSVFRSVDQNRPGR</sequence>
<feature type="region of interest" description="Disordered" evidence="4">
    <location>
        <begin position="1"/>
        <end position="29"/>
    </location>
</feature>
<keyword evidence="1" id="KW-1048">Host nucleus</keyword>
<evidence type="ECO:0000256" key="3">
    <source>
        <dbReference type="ARBA" id="ARBA00023219"/>
    </source>
</evidence>
<evidence type="ECO:0000256" key="4">
    <source>
        <dbReference type="SAM" id="MobiDB-lite"/>
    </source>
</evidence>
<dbReference type="Pfam" id="PF03581">
    <property type="entry name" value="Herpes_UL33"/>
    <property type="match status" value="1"/>
</dbReference>
<keyword evidence="2" id="KW-1188">Viral release from host cell</keyword>